<dbReference type="KEGG" id="erz:ER308_02770"/>
<organism evidence="1 2">
    <name type="scientific">Egibacter rhizosphaerae</name>
    <dbReference type="NCBI Taxonomy" id="1670831"/>
    <lineage>
        <taxon>Bacteria</taxon>
        <taxon>Bacillati</taxon>
        <taxon>Actinomycetota</taxon>
        <taxon>Nitriliruptoria</taxon>
        <taxon>Egibacterales</taxon>
        <taxon>Egibacteraceae</taxon>
        <taxon>Egibacter</taxon>
    </lineage>
</organism>
<evidence type="ECO:0000313" key="2">
    <source>
        <dbReference type="Proteomes" id="UP000291469"/>
    </source>
</evidence>
<reference evidence="1 2" key="1">
    <citation type="submission" date="2019-01" db="EMBL/GenBank/DDBJ databases">
        <title>Egibacter rhizosphaerae EGI 80759T.</title>
        <authorList>
            <person name="Chen D.-D."/>
            <person name="Tian Y."/>
            <person name="Jiao J.-Y."/>
            <person name="Zhang X.-T."/>
            <person name="Zhang Y.-G."/>
            <person name="Zhang Y."/>
            <person name="Xiao M."/>
            <person name="Shu W.-S."/>
            <person name="Li W.-J."/>
        </authorList>
    </citation>
    <scope>NUCLEOTIDE SEQUENCE [LARGE SCALE GENOMIC DNA]</scope>
    <source>
        <strain evidence="1 2">EGI 80759</strain>
    </source>
</reference>
<accession>A0A411YBG3</accession>
<dbReference type="OrthoDB" id="3568381at2"/>
<dbReference type="RefSeq" id="WP_131153591.1">
    <property type="nucleotide sequence ID" value="NZ_CP036402.1"/>
</dbReference>
<keyword evidence="2" id="KW-1185">Reference proteome</keyword>
<dbReference type="EMBL" id="CP036402">
    <property type="protein sequence ID" value="QBI18593.1"/>
    <property type="molecule type" value="Genomic_DNA"/>
</dbReference>
<proteinExistence type="predicted"/>
<evidence type="ECO:0000313" key="1">
    <source>
        <dbReference type="EMBL" id="QBI18593.1"/>
    </source>
</evidence>
<sequence>MSHNSPPDLLVLHAVRITGFADTATVARRFDLDEDETQELLRDAEAHGWTTYTAFGDTAGWSLTERGRAESERQLASELTSTRGADDVRHVYREFLPLNAVVLRACTDWQLKPAPGDRLVPNDHTDPAWDANILRELTTIDRALRPLIDRLGNRLTRFRGYDKRFTTALTRAQTGEPAWVDRTDIDSCHRVWFELHEDLIATLGIDRRTGPG</sequence>
<protein>
    <submittedName>
        <fullName evidence="1">Transcriptional regulator</fullName>
    </submittedName>
</protein>
<name>A0A411YBG3_9ACTN</name>
<dbReference type="AlphaFoldDB" id="A0A411YBG3"/>
<gene>
    <name evidence="1" type="ORF">ER308_02770</name>
</gene>
<dbReference type="Proteomes" id="UP000291469">
    <property type="component" value="Chromosome"/>
</dbReference>